<dbReference type="Proteomes" id="UP000190166">
    <property type="component" value="Unassembled WGS sequence"/>
</dbReference>
<keyword evidence="1" id="KW-0812">Transmembrane</keyword>
<feature type="domain" description="Protein FecR C-terminal" evidence="3">
    <location>
        <begin position="305"/>
        <end position="373"/>
    </location>
</feature>
<accession>A0A1T5NKJ0</accession>
<dbReference type="Gene3D" id="2.60.120.1440">
    <property type="match status" value="1"/>
</dbReference>
<dbReference type="EMBL" id="FUZZ01000001">
    <property type="protein sequence ID" value="SKD00857.1"/>
    <property type="molecule type" value="Genomic_DNA"/>
</dbReference>
<dbReference type="FunFam" id="2.60.120.1440:FF:000001">
    <property type="entry name" value="Putative anti-sigma factor"/>
    <property type="match status" value="1"/>
</dbReference>
<organism evidence="4 5">
    <name type="scientific">Chitinophaga ginsengisegetis</name>
    <dbReference type="NCBI Taxonomy" id="393003"/>
    <lineage>
        <taxon>Bacteria</taxon>
        <taxon>Pseudomonadati</taxon>
        <taxon>Bacteroidota</taxon>
        <taxon>Chitinophagia</taxon>
        <taxon>Chitinophagales</taxon>
        <taxon>Chitinophagaceae</taxon>
        <taxon>Chitinophaga</taxon>
    </lineage>
</organism>
<keyword evidence="1" id="KW-1133">Transmembrane helix</keyword>
<evidence type="ECO:0000259" key="3">
    <source>
        <dbReference type="Pfam" id="PF16344"/>
    </source>
</evidence>
<dbReference type="STRING" id="393003.SAMN05660461_1979"/>
<evidence type="ECO:0000259" key="2">
    <source>
        <dbReference type="Pfam" id="PF04773"/>
    </source>
</evidence>
<dbReference type="Pfam" id="PF16344">
    <property type="entry name" value="FecR_C"/>
    <property type="match status" value="1"/>
</dbReference>
<evidence type="ECO:0000313" key="5">
    <source>
        <dbReference type="Proteomes" id="UP000190166"/>
    </source>
</evidence>
<dbReference type="RefSeq" id="WP_079469201.1">
    <property type="nucleotide sequence ID" value="NZ_FUZZ01000001.1"/>
</dbReference>
<dbReference type="InterPro" id="IPR032508">
    <property type="entry name" value="FecR_C"/>
</dbReference>
<dbReference type="InterPro" id="IPR012373">
    <property type="entry name" value="Ferrdict_sens_TM"/>
</dbReference>
<dbReference type="Pfam" id="PF04773">
    <property type="entry name" value="FecR"/>
    <property type="match status" value="1"/>
</dbReference>
<dbReference type="InterPro" id="IPR006860">
    <property type="entry name" value="FecR"/>
</dbReference>
<gene>
    <name evidence="4" type="ORF">SAMN05660461_1979</name>
</gene>
<name>A0A1T5NKJ0_9BACT</name>
<dbReference type="GO" id="GO:0016989">
    <property type="term" value="F:sigma factor antagonist activity"/>
    <property type="evidence" value="ECO:0007669"/>
    <property type="project" value="TreeGrafter"/>
</dbReference>
<evidence type="ECO:0000313" key="4">
    <source>
        <dbReference type="EMBL" id="SKD00857.1"/>
    </source>
</evidence>
<keyword evidence="1" id="KW-0472">Membrane</keyword>
<dbReference type="PANTHER" id="PTHR30273:SF2">
    <property type="entry name" value="PROTEIN FECR"/>
    <property type="match status" value="1"/>
</dbReference>
<reference evidence="4 5" key="1">
    <citation type="submission" date="2017-02" db="EMBL/GenBank/DDBJ databases">
        <authorList>
            <person name="Peterson S.W."/>
        </authorList>
    </citation>
    <scope>NUCLEOTIDE SEQUENCE [LARGE SCALE GENOMIC DNA]</scope>
    <source>
        <strain evidence="4 5">DSM 18108</strain>
    </source>
</reference>
<feature type="transmembrane region" description="Helical" evidence="1">
    <location>
        <begin position="71"/>
        <end position="93"/>
    </location>
</feature>
<dbReference type="AlphaFoldDB" id="A0A1T5NKJ0"/>
<dbReference type="PANTHER" id="PTHR30273">
    <property type="entry name" value="PERIPLASMIC SIGNAL SENSOR AND SIGMA FACTOR ACTIVATOR FECR-RELATED"/>
    <property type="match status" value="1"/>
</dbReference>
<dbReference type="PIRSF" id="PIRSF018266">
    <property type="entry name" value="FecR"/>
    <property type="match status" value="1"/>
</dbReference>
<protein>
    <submittedName>
        <fullName evidence="4">FecR family protein</fullName>
    </submittedName>
</protein>
<dbReference type="Gene3D" id="3.55.50.30">
    <property type="match status" value="1"/>
</dbReference>
<proteinExistence type="predicted"/>
<evidence type="ECO:0000256" key="1">
    <source>
        <dbReference type="SAM" id="Phobius"/>
    </source>
</evidence>
<feature type="domain" description="FecR protein" evidence="2">
    <location>
        <begin position="168"/>
        <end position="262"/>
    </location>
</feature>
<keyword evidence="5" id="KW-1185">Reference proteome</keyword>
<sequence length="375" mass="42256">MERLTIEQINELAEKWLNKTITAEEEAQLYQWYDTDGEQPLSWTGEDESEEMLRSRLYKAIKERTTRSRTLRIWVSSAAAAILVMAISSIYFLNNRQASTTGQAKYEKRQSTAPTLTLSNGKRIILSDSGSETFTEASGITITKSSGGGLIYHISETNEQADKIGYNTIETPKGCQYQIVLPDQTKVWLNASSSLTYPIKFERDKRAVKLIGEGYFEVAHNKKAPFKVTSSSHVVEVLGTHFNINAYADEPNAKVTLLEGSVLVENYNKLKHFLSPGQQAVITEKSMNVNNVDTELAVAWKGGNFFFDDTPIFEIMRQISRWYNVEEVVYKGDLSALRLGGSISRTKSLEEVLKLLEVTELVHFTINGKRIIVTK</sequence>